<reference evidence="4 5" key="1">
    <citation type="submission" date="2010-05" db="EMBL/GenBank/DDBJ databases">
        <title>The Genome Sequence of Thecamonas trahens ATCC 50062.</title>
        <authorList>
            <consortium name="The Broad Institute Genome Sequencing Platform"/>
            <person name="Russ C."/>
            <person name="Cuomo C."/>
            <person name="Shea T."/>
            <person name="Young S.K."/>
            <person name="Zeng Q."/>
            <person name="Koehrsen M."/>
            <person name="Haas B."/>
            <person name="Borodovsky M."/>
            <person name="Guigo R."/>
            <person name="Alvarado L."/>
            <person name="Berlin A."/>
            <person name="Bochicchio J."/>
            <person name="Borenstein D."/>
            <person name="Chapman S."/>
            <person name="Chen Z."/>
            <person name="Freedman E."/>
            <person name="Gellesch M."/>
            <person name="Goldberg J."/>
            <person name="Griggs A."/>
            <person name="Gujja S."/>
            <person name="Heilman E."/>
            <person name="Heiman D."/>
            <person name="Hepburn T."/>
            <person name="Howarth C."/>
            <person name="Jen D."/>
            <person name="Larson L."/>
            <person name="Mehta T."/>
            <person name="Park D."/>
            <person name="Pearson M."/>
            <person name="Roberts A."/>
            <person name="Saif S."/>
            <person name="Shenoy N."/>
            <person name="Sisk P."/>
            <person name="Stolte C."/>
            <person name="Sykes S."/>
            <person name="Thomson T."/>
            <person name="Walk T."/>
            <person name="White J."/>
            <person name="Yandava C."/>
            <person name="Burger G."/>
            <person name="Gray M.W."/>
            <person name="Holland P.W.H."/>
            <person name="King N."/>
            <person name="Lang F.B.F."/>
            <person name="Roger A.J."/>
            <person name="Ruiz-Trillo I."/>
            <person name="Lander E."/>
            <person name="Nusbaum C."/>
        </authorList>
    </citation>
    <scope>NUCLEOTIDE SEQUENCE [LARGE SCALE GENOMIC DNA]</scope>
    <source>
        <strain evidence="4 5">ATCC 50062</strain>
    </source>
</reference>
<dbReference type="SUPFAM" id="SSF52540">
    <property type="entry name" value="P-loop containing nucleoside triphosphate hydrolases"/>
    <property type="match status" value="1"/>
</dbReference>
<dbReference type="GO" id="GO:0005525">
    <property type="term" value="F:GTP binding"/>
    <property type="evidence" value="ECO:0007669"/>
    <property type="project" value="InterPro"/>
</dbReference>
<accession>A0A0L0DAW1</accession>
<dbReference type="PRINTS" id="PR00449">
    <property type="entry name" value="RASTRNSFRMNG"/>
</dbReference>
<dbReference type="Pfam" id="PF22697">
    <property type="entry name" value="SOS1_NGEF_PH"/>
    <property type="match status" value="1"/>
</dbReference>
<organism evidence="4 5">
    <name type="scientific">Thecamonas trahens ATCC 50062</name>
    <dbReference type="NCBI Taxonomy" id="461836"/>
    <lineage>
        <taxon>Eukaryota</taxon>
        <taxon>Apusozoa</taxon>
        <taxon>Apusomonadida</taxon>
        <taxon>Apusomonadidae</taxon>
        <taxon>Thecamonas</taxon>
    </lineage>
</organism>
<dbReference type="InterPro" id="IPR055251">
    <property type="entry name" value="SOS1_NGEF_PH"/>
</dbReference>
<dbReference type="PROSITE" id="PS50003">
    <property type="entry name" value="PH_DOMAIN"/>
    <property type="match status" value="1"/>
</dbReference>
<dbReference type="InterPro" id="IPR000219">
    <property type="entry name" value="DH_dom"/>
</dbReference>
<dbReference type="InterPro" id="IPR051092">
    <property type="entry name" value="FYVE_RhoGEF_PH"/>
</dbReference>
<feature type="region of interest" description="Disordered" evidence="1">
    <location>
        <begin position="124"/>
        <end position="189"/>
    </location>
</feature>
<dbReference type="Gene3D" id="1.10.238.10">
    <property type="entry name" value="EF-hand"/>
    <property type="match status" value="1"/>
</dbReference>
<dbReference type="Proteomes" id="UP000054408">
    <property type="component" value="Unassembled WGS sequence"/>
</dbReference>
<dbReference type="EMBL" id="GL349455">
    <property type="protein sequence ID" value="KNC49375.1"/>
    <property type="molecule type" value="Genomic_DNA"/>
</dbReference>
<dbReference type="Gene3D" id="2.30.29.30">
    <property type="entry name" value="Pleckstrin-homology domain (PH domain)/Phosphotyrosine-binding domain (PTB)"/>
    <property type="match status" value="1"/>
</dbReference>
<dbReference type="InterPro" id="IPR001806">
    <property type="entry name" value="Small_GTPase"/>
</dbReference>
<dbReference type="SMART" id="SM00325">
    <property type="entry name" value="RhoGEF"/>
    <property type="match status" value="1"/>
</dbReference>
<feature type="region of interest" description="Disordered" evidence="1">
    <location>
        <begin position="833"/>
        <end position="934"/>
    </location>
</feature>
<dbReference type="STRING" id="461836.A0A0L0DAW1"/>
<dbReference type="SUPFAM" id="SSF48065">
    <property type="entry name" value="DBL homology domain (DH-domain)"/>
    <property type="match status" value="1"/>
</dbReference>
<dbReference type="PANTHER" id="PTHR12673:SF159">
    <property type="entry name" value="LD03170P"/>
    <property type="match status" value="1"/>
</dbReference>
<feature type="compositionally biased region" description="Pro residues" evidence="1">
    <location>
        <begin position="158"/>
        <end position="168"/>
    </location>
</feature>
<dbReference type="AlphaFoldDB" id="A0A0L0DAW1"/>
<dbReference type="OrthoDB" id="20453at2759"/>
<dbReference type="GO" id="GO:0005085">
    <property type="term" value="F:guanyl-nucleotide exchange factor activity"/>
    <property type="evidence" value="ECO:0007669"/>
    <property type="project" value="InterPro"/>
</dbReference>
<dbReference type="PROSITE" id="PS50010">
    <property type="entry name" value="DH_2"/>
    <property type="match status" value="1"/>
</dbReference>
<evidence type="ECO:0008006" key="6">
    <source>
        <dbReference type="Google" id="ProtNLM"/>
    </source>
</evidence>
<evidence type="ECO:0000313" key="4">
    <source>
        <dbReference type="EMBL" id="KNC49375.1"/>
    </source>
</evidence>
<dbReference type="InterPro" id="IPR001849">
    <property type="entry name" value="PH_domain"/>
</dbReference>
<dbReference type="SMART" id="SM00175">
    <property type="entry name" value="RAB"/>
    <property type="match status" value="1"/>
</dbReference>
<dbReference type="PROSITE" id="PS51419">
    <property type="entry name" value="RAB"/>
    <property type="match status" value="1"/>
</dbReference>
<evidence type="ECO:0000256" key="1">
    <source>
        <dbReference type="SAM" id="MobiDB-lite"/>
    </source>
</evidence>
<dbReference type="Pfam" id="PF00071">
    <property type="entry name" value="Ras"/>
    <property type="match status" value="1"/>
</dbReference>
<dbReference type="eggNOG" id="KOG0395">
    <property type="taxonomic scope" value="Eukaryota"/>
</dbReference>
<dbReference type="GO" id="GO:0005737">
    <property type="term" value="C:cytoplasm"/>
    <property type="evidence" value="ECO:0007669"/>
    <property type="project" value="TreeGrafter"/>
</dbReference>
<gene>
    <name evidence="4" type="ORF">AMSG_05374</name>
</gene>
<feature type="compositionally biased region" description="Low complexity" evidence="1">
    <location>
        <begin position="833"/>
        <end position="862"/>
    </location>
</feature>
<dbReference type="InterPro" id="IPR027417">
    <property type="entry name" value="P-loop_NTPase"/>
</dbReference>
<dbReference type="SMART" id="SM00174">
    <property type="entry name" value="RHO"/>
    <property type="match status" value="1"/>
</dbReference>
<proteinExistence type="predicted"/>
<dbReference type="Gene3D" id="1.20.900.10">
    <property type="entry name" value="Dbl homology (DH) domain"/>
    <property type="match status" value="1"/>
</dbReference>
<feature type="compositionally biased region" description="Pro residues" evidence="1">
    <location>
        <begin position="177"/>
        <end position="189"/>
    </location>
</feature>
<evidence type="ECO:0000259" key="3">
    <source>
        <dbReference type="PROSITE" id="PS50010"/>
    </source>
</evidence>
<feature type="compositionally biased region" description="Low complexity" evidence="1">
    <location>
        <begin position="134"/>
        <end position="157"/>
    </location>
</feature>
<feature type="domain" description="PH" evidence="2">
    <location>
        <begin position="425"/>
        <end position="515"/>
    </location>
</feature>
<evidence type="ECO:0000313" key="5">
    <source>
        <dbReference type="Proteomes" id="UP000054408"/>
    </source>
</evidence>
<keyword evidence="5" id="KW-1185">Reference proteome</keyword>
<name>A0A0L0DAW1_THETB</name>
<dbReference type="Pfam" id="PF00621">
    <property type="entry name" value="RhoGEF"/>
    <property type="match status" value="1"/>
</dbReference>
<dbReference type="Gene3D" id="3.40.50.300">
    <property type="entry name" value="P-loop containing nucleotide triphosphate hydrolases"/>
    <property type="match status" value="1"/>
</dbReference>
<dbReference type="SMART" id="SM00173">
    <property type="entry name" value="RAS"/>
    <property type="match status" value="1"/>
</dbReference>
<dbReference type="SUPFAM" id="SSF50729">
    <property type="entry name" value="PH domain-like"/>
    <property type="match status" value="1"/>
</dbReference>
<sequence>MSSISLTPEELAVYPAVFQELSGGSDEGTISGTAVLQFSRGTHLPRKTLRPSAAAVLAACEAAAPAPLSDKDRSRLLKLVKASPDEPIDSASAVVMQYLAHQLLHTGFALPKKLPDTLWPRMRSAMSDSQPLDPSAGDTTSAPAPAPTPTSTAMPAAKPLPKPLPQLNPAPAATTPEPAPAPAPTPAPVPATATAPQIVDFDASQFEVVPKNAMFVINEIVDTEVGYVQDLHYIVNEYILPLRAAKFVENSTVNEIFMTIEPLLETNTMLMNDLLAARKDAPQDQLVAAIAGALINVSQYLKMYSDYCNNQVNALNLLDKAKKKSAMAAFCDTRAAAAGGLGAGDFLIKPIQRICKYPLLLRALLKELGPLAPGRAEVERAFELICAIADDINEKKRDNEAKRGVVLAANSMISAPKGLVNPTRRLVDQGPFVLNGEKERYYFLFNDLLVLTKPNKERYKYKLSLILRDLVINDDATELPTFQLADVRHGSNYVITLPTAGAKKAFVSALRTAMETFKAHIEDLNNRRRSTSVSLPPPAVDDPQYRTAAAAAALASGGSSTGGSPNPAARLGDGDLALEFDDTATVSASIRAATMSASSRAPSAAAATVGAAAAAAPAVGRINAARPVADSYCVIVLGEERAGKTALLKRAAGSPFESRYTTTPDPREQFNVVASLDGVQKHMRLHEANTNTLPALTAASPAIHGIFLVFSIVSSSSFAVVSDMMDHLRRMGAPTRGLPIILVGTHADKAARRVVRSEDAVALGDRLGAVFLEASSLTASNVNFVFELMARKIAAKAGPALANAASSASPLASSSPSISIAAPGAGASIAAHRAAGGSSAPRRHSSYGGHSMASAATAAGRTPAHHPMNRTSSNPLLGHNPLLGPTPAQHSAHTSPPTASPPAFAPAPASNPAHAPPSYSPVADPAHRPRSMSSVGASYTAPVINDFNVNPRLLSQQQLIDLVLRLQANITACPASHTPAK</sequence>
<protein>
    <recommendedName>
        <fullName evidence="6">DH domain-containing protein</fullName>
    </recommendedName>
</protein>
<dbReference type="InterPro" id="IPR035899">
    <property type="entry name" value="DBL_dom_sf"/>
</dbReference>
<dbReference type="InterPro" id="IPR011993">
    <property type="entry name" value="PH-like_dom_sf"/>
</dbReference>
<dbReference type="PROSITE" id="PS51421">
    <property type="entry name" value="RAS"/>
    <property type="match status" value="1"/>
</dbReference>
<dbReference type="CDD" id="cd00160">
    <property type="entry name" value="RhoGEF"/>
    <property type="match status" value="1"/>
</dbReference>
<dbReference type="GeneID" id="25564802"/>
<dbReference type="eggNOG" id="KOG3518">
    <property type="taxonomic scope" value="Eukaryota"/>
</dbReference>
<dbReference type="RefSeq" id="XP_013757800.1">
    <property type="nucleotide sequence ID" value="XM_013902346.1"/>
</dbReference>
<feature type="compositionally biased region" description="Low complexity" evidence="1">
    <location>
        <begin position="874"/>
        <end position="897"/>
    </location>
</feature>
<feature type="domain" description="DH" evidence="3">
    <location>
        <begin position="212"/>
        <end position="395"/>
    </location>
</feature>
<dbReference type="GO" id="GO:0003924">
    <property type="term" value="F:GTPase activity"/>
    <property type="evidence" value="ECO:0007669"/>
    <property type="project" value="InterPro"/>
</dbReference>
<evidence type="ECO:0000259" key="2">
    <source>
        <dbReference type="PROSITE" id="PS50003"/>
    </source>
</evidence>
<dbReference type="PANTHER" id="PTHR12673">
    <property type="entry name" value="FACIOGENITAL DYSPLASIA PROTEIN"/>
    <property type="match status" value="1"/>
</dbReference>